<proteinExistence type="predicted"/>
<organism evidence="1 2">
    <name type="scientific">Bursaphelenchus xylophilus</name>
    <name type="common">Pinewood nematode worm</name>
    <name type="synonym">Aphelenchoides xylophilus</name>
    <dbReference type="NCBI Taxonomy" id="6326"/>
    <lineage>
        <taxon>Eukaryota</taxon>
        <taxon>Metazoa</taxon>
        <taxon>Ecdysozoa</taxon>
        <taxon>Nematoda</taxon>
        <taxon>Chromadorea</taxon>
        <taxon>Rhabditida</taxon>
        <taxon>Tylenchina</taxon>
        <taxon>Tylenchomorpha</taxon>
        <taxon>Aphelenchoidea</taxon>
        <taxon>Aphelenchoididae</taxon>
        <taxon>Bursaphelenchus</taxon>
    </lineage>
</organism>
<sequence length="47" mass="5441">DRRASESLIIALRRQAAACDLVRDSGEARHFAATIRRYFPVRLIHDF</sequence>
<dbReference type="AlphaFoldDB" id="A0A1I7SGJ3"/>
<evidence type="ECO:0000313" key="2">
    <source>
        <dbReference type="WBParaSite" id="BXY_1215800.1"/>
    </source>
</evidence>
<reference evidence="2" key="1">
    <citation type="submission" date="2016-11" db="UniProtKB">
        <authorList>
            <consortium name="WormBaseParasite"/>
        </authorList>
    </citation>
    <scope>IDENTIFICATION</scope>
</reference>
<accession>A0A1I7SGJ3</accession>
<dbReference type="Proteomes" id="UP000095284">
    <property type="component" value="Unplaced"/>
</dbReference>
<evidence type="ECO:0000313" key="1">
    <source>
        <dbReference type="Proteomes" id="UP000095284"/>
    </source>
</evidence>
<name>A0A1I7SGJ3_BURXY</name>
<protein>
    <submittedName>
        <fullName evidence="2">Transposase</fullName>
    </submittedName>
</protein>
<dbReference type="WBParaSite" id="BXY_1215800.1">
    <property type="protein sequence ID" value="BXY_1215800.1"/>
    <property type="gene ID" value="BXY_1215800"/>
</dbReference>